<comment type="similarity">
    <text evidence="3">Belongs to the D-isomer specific 2-hydroxyacid dehydrogenase family.</text>
</comment>
<dbReference type="PANTHER" id="PTHR10996">
    <property type="entry name" value="2-HYDROXYACID DEHYDROGENASE-RELATED"/>
    <property type="match status" value="1"/>
</dbReference>
<dbReference type="AlphaFoldDB" id="A0A811LG85"/>
<proteinExistence type="inferred from homology"/>
<organism evidence="6 7">
    <name type="scientific">Bursaphelenchus okinawaensis</name>
    <dbReference type="NCBI Taxonomy" id="465554"/>
    <lineage>
        <taxon>Eukaryota</taxon>
        <taxon>Metazoa</taxon>
        <taxon>Ecdysozoa</taxon>
        <taxon>Nematoda</taxon>
        <taxon>Chromadorea</taxon>
        <taxon>Rhabditida</taxon>
        <taxon>Tylenchina</taxon>
        <taxon>Tylenchomorpha</taxon>
        <taxon>Aphelenchoidea</taxon>
        <taxon>Aphelenchoididae</taxon>
        <taxon>Bursaphelenchus</taxon>
    </lineage>
</organism>
<evidence type="ECO:0000313" key="6">
    <source>
        <dbReference type="EMBL" id="CAD5228522.1"/>
    </source>
</evidence>
<comment type="caution">
    <text evidence="6">The sequence shown here is derived from an EMBL/GenBank/DDBJ whole genome shotgun (WGS) entry which is preliminary data.</text>
</comment>
<gene>
    <name evidence="6" type="ORF">BOKJ2_LOCUS12720</name>
</gene>
<dbReference type="Pfam" id="PF00389">
    <property type="entry name" value="2-Hacid_dh"/>
    <property type="match status" value="1"/>
</dbReference>
<feature type="domain" description="D-isomer specific 2-hydroxyacid dehydrogenase NAD-binding" evidence="5">
    <location>
        <begin position="109"/>
        <end position="285"/>
    </location>
</feature>
<dbReference type="GO" id="GO:0005829">
    <property type="term" value="C:cytosol"/>
    <property type="evidence" value="ECO:0007669"/>
    <property type="project" value="TreeGrafter"/>
</dbReference>
<dbReference type="EMBL" id="CAJFCW020000006">
    <property type="protein sequence ID" value="CAG9124606.1"/>
    <property type="molecule type" value="Genomic_DNA"/>
</dbReference>
<feature type="domain" description="D-isomer specific 2-hydroxyacid dehydrogenase catalytic" evidence="4">
    <location>
        <begin position="17"/>
        <end position="314"/>
    </location>
</feature>
<dbReference type="SUPFAM" id="SSF52283">
    <property type="entry name" value="Formate/glycerate dehydrogenase catalytic domain-like"/>
    <property type="match status" value="1"/>
</dbReference>
<dbReference type="InterPro" id="IPR029752">
    <property type="entry name" value="D-isomer_DH_CS1"/>
</dbReference>
<dbReference type="InterPro" id="IPR036291">
    <property type="entry name" value="NAD(P)-bd_dom_sf"/>
</dbReference>
<name>A0A811LG85_9BILA</name>
<dbReference type="SUPFAM" id="SSF51735">
    <property type="entry name" value="NAD(P)-binding Rossmann-fold domains"/>
    <property type="match status" value="1"/>
</dbReference>
<dbReference type="GO" id="GO:0030267">
    <property type="term" value="F:glyoxylate reductase (NADPH) activity"/>
    <property type="evidence" value="ECO:0007669"/>
    <property type="project" value="TreeGrafter"/>
</dbReference>
<evidence type="ECO:0000259" key="5">
    <source>
        <dbReference type="Pfam" id="PF02826"/>
    </source>
</evidence>
<dbReference type="GO" id="GO:0051287">
    <property type="term" value="F:NAD binding"/>
    <property type="evidence" value="ECO:0007669"/>
    <property type="project" value="InterPro"/>
</dbReference>
<dbReference type="InterPro" id="IPR006139">
    <property type="entry name" value="D-isomer_2_OHA_DH_cat_dom"/>
</dbReference>
<evidence type="ECO:0000259" key="4">
    <source>
        <dbReference type="Pfam" id="PF00389"/>
    </source>
</evidence>
<dbReference type="GO" id="GO:0008465">
    <property type="term" value="F:hydroxypyruvate reductase (NADH) activity"/>
    <property type="evidence" value="ECO:0007669"/>
    <property type="project" value="TreeGrafter"/>
</dbReference>
<sequence length="317" mass="35079">MASKPLVVLTNCDLFYKRLSQIADVAVYHDTKQAPRDWVLKNLHDAVAVYGKGPLKIDSELLDHGPNLKYVVTISVGYENIDVEECKKRNIRVGYAGGLLAEVTSETALTLLLTTSRRIPEALEAAKSGNWSKEWSPFWMCGKALTKSTVGILGLGRIGDAVAKKTESFSPSRIIYHNRNKRSDVKYDYVSFEELLKQSDFLIISLSTGPETNGLIDEKAFKLMKNDSIIVNVARGKVIKTDDLYQALKDGQIGAAGLDVTDPEPLPPEHPLYTLKNCVIFPHIGSANYLTRNAMLRLGEQNVIDALDGREMSSPLI</sequence>
<evidence type="ECO:0000256" key="2">
    <source>
        <dbReference type="ARBA" id="ARBA00073306"/>
    </source>
</evidence>
<protein>
    <recommendedName>
        <fullName evidence="2">Glyoxylate reductase/hydroxypyruvate reductase</fullName>
    </recommendedName>
</protein>
<keyword evidence="7" id="KW-1185">Reference proteome</keyword>
<dbReference type="CDD" id="cd05301">
    <property type="entry name" value="GDH"/>
    <property type="match status" value="1"/>
</dbReference>
<keyword evidence="1 3" id="KW-0560">Oxidoreductase</keyword>
<dbReference type="PANTHER" id="PTHR10996:SF277">
    <property type="entry name" value="GLYOXYLATE REDUCTASE_HYDROXYPYRUVATE REDUCTASE"/>
    <property type="match status" value="1"/>
</dbReference>
<dbReference type="EMBL" id="CAJFDH010000006">
    <property type="protein sequence ID" value="CAD5228522.1"/>
    <property type="molecule type" value="Genomic_DNA"/>
</dbReference>
<dbReference type="PROSITE" id="PS00065">
    <property type="entry name" value="D_2_HYDROXYACID_DH_1"/>
    <property type="match status" value="1"/>
</dbReference>
<accession>A0A811LG85</accession>
<dbReference type="InterPro" id="IPR006140">
    <property type="entry name" value="D-isomer_DH_NAD-bd"/>
</dbReference>
<dbReference type="InterPro" id="IPR050223">
    <property type="entry name" value="D-isomer_2-hydroxyacid_DH"/>
</dbReference>
<evidence type="ECO:0000256" key="3">
    <source>
        <dbReference type="RuleBase" id="RU003719"/>
    </source>
</evidence>
<dbReference type="OrthoDB" id="1621027at2759"/>
<dbReference type="Proteomes" id="UP000783686">
    <property type="component" value="Unassembled WGS sequence"/>
</dbReference>
<dbReference type="Proteomes" id="UP000614601">
    <property type="component" value="Unassembled WGS sequence"/>
</dbReference>
<dbReference type="Gene3D" id="3.40.50.720">
    <property type="entry name" value="NAD(P)-binding Rossmann-like Domain"/>
    <property type="match status" value="2"/>
</dbReference>
<dbReference type="FunFam" id="3.40.50.720:FF:000026">
    <property type="entry name" value="Glyoxylate/hydroxypyruvate reductase B"/>
    <property type="match status" value="1"/>
</dbReference>
<dbReference type="Pfam" id="PF02826">
    <property type="entry name" value="2-Hacid_dh_C"/>
    <property type="match status" value="1"/>
</dbReference>
<evidence type="ECO:0000313" key="7">
    <source>
        <dbReference type="Proteomes" id="UP000614601"/>
    </source>
</evidence>
<reference evidence="6" key="1">
    <citation type="submission" date="2020-09" db="EMBL/GenBank/DDBJ databases">
        <authorList>
            <person name="Kikuchi T."/>
        </authorList>
    </citation>
    <scope>NUCLEOTIDE SEQUENCE</scope>
    <source>
        <strain evidence="6">SH1</strain>
    </source>
</reference>
<evidence type="ECO:0000256" key="1">
    <source>
        <dbReference type="ARBA" id="ARBA00023002"/>
    </source>
</evidence>